<dbReference type="EMBL" id="CGIG01000001">
    <property type="protein sequence ID" value="CPR16276.1"/>
    <property type="molecule type" value="Genomic_DNA"/>
</dbReference>
<proteinExistence type="predicted"/>
<dbReference type="STRING" id="1109412.BN1221_01983c"/>
<name>A0A0G4JUE0_9GAMM</name>
<gene>
    <name evidence="2" type="ORF">BN1221_01983c</name>
</gene>
<dbReference type="AlphaFoldDB" id="A0A0G4JUE0"/>
<sequence>MTSEPDEREERHDSPPDLSKRRLLLPLSHPDRVVDDGGEADNAAEQKAPFLAVADYIRQRSAAGELVDIRCFQEAPYSLDAQSVGQLFEQINASEACADILSINNGEERYYYSDRSMSHNYARILVFTHEQNVCKTIADTVRFECQTYPRPYKVQMLSFPPYSFDQEKIDGALRFFEQSDEFQDIRIIAASNGEPYLFSEHFMSYGKAKGLCEWIEVEQYENP</sequence>
<dbReference type="Proteomes" id="UP000044377">
    <property type="component" value="Unassembled WGS sequence"/>
</dbReference>
<evidence type="ECO:0000313" key="3">
    <source>
        <dbReference type="Proteomes" id="UP000044377"/>
    </source>
</evidence>
<reference evidence="3" key="1">
    <citation type="submission" date="2015-01" db="EMBL/GenBank/DDBJ databases">
        <authorList>
            <person name="Paterson Steve"/>
        </authorList>
    </citation>
    <scope>NUCLEOTIDE SEQUENCE [LARGE SCALE GENOMIC DNA]</scope>
    <source>
        <strain evidence="3">OBR1</strain>
    </source>
</reference>
<evidence type="ECO:0000256" key="1">
    <source>
        <dbReference type="SAM" id="MobiDB-lite"/>
    </source>
</evidence>
<feature type="region of interest" description="Disordered" evidence="1">
    <location>
        <begin position="1"/>
        <end position="41"/>
    </location>
</feature>
<keyword evidence="3" id="KW-1185">Reference proteome</keyword>
<dbReference type="InterPro" id="IPR058229">
    <property type="entry name" value="YdhW-like"/>
</dbReference>
<evidence type="ECO:0000313" key="2">
    <source>
        <dbReference type="EMBL" id="CPR16276.1"/>
    </source>
</evidence>
<accession>A0A0G4JUE0</accession>
<feature type="compositionally biased region" description="Basic and acidic residues" evidence="1">
    <location>
        <begin position="8"/>
        <end position="20"/>
    </location>
</feature>
<dbReference type="NCBIfam" id="NF007411">
    <property type="entry name" value="PRK09947.1"/>
    <property type="match status" value="1"/>
</dbReference>
<organism evidence="2 3">
    <name type="scientific">Brenneria goodwinii</name>
    <dbReference type="NCBI Taxonomy" id="1109412"/>
    <lineage>
        <taxon>Bacteria</taxon>
        <taxon>Pseudomonadati</taxon>
        <taxon>Pseudomonadota</taxon>
        <taxon>Gammaproteobacteria</taxon>
        <taxon>Enterobacterales</taxon>
        <taxon>Pectobacteriaceae</taxon>
        <taxon>Brenneria</taxon>
    </lineage>
</organism>
<dbReference type="RefSeq" id="WP_053085520.1">
    <property type="nucleotide sequence ID" value="NZ_CGIG01000001.1"/>
</dbReference>
<protein>
    <submittedName>
        <fullName evidence="2">Uncharacterized protein</fullName>
    </submittedName>
</protein>